<dbReference type="PANTHER" id="PTHR31268">
    <property type="match status" value="1"/>
</dbReference>
<reference evidence="2" key="1">
    <citation type="submission" date="2019-09" db="EMBL/GenBank/DDBJ databases">
        <title>Draft genome information of white flower Hibiscus syriacus.</title>
        <authorList>
            <person name="Kim Y.-M."/>
        </authorList>
    </citation>
    <scope>NUCLEOTIDE SEQUENCE [LARGE SCALE GENOMIC DNA]</scope>
    <source>
        <strain evidence="2">YM2019G1</strain>
    </source>
</reference>
<evidence type="ECO:0000256" key="1">
    <source>
        <dbReference type="ARBA" id="ARBA00023277"/>
    </source>
</evidence>
<organism evidence="2 3">
    <name type="scientific">Hibiscus syriacus</name>
    <name type="common">Rose of Sharon</name>
    <dbReference type="NCBI Taxonomy" id="106335"/>
    <lineage>
        <taxon>Eukaryota</taxon>
        <taxon>Viridiplantae</taxon>
        <taxon>Streptophyta</taxon>
        <taxon>Embryophyta</taxon>
        <taxon>Tracheophyta</taxon>
        <taxon>Spermatophyta</taxon>
        <taxon>Magnoliopsida</taxon>
        <taxon>eudicotyledons</taxon>
        <taxon>Gunneridae</taxon>
        <taxon>Pentapetalae</taxon>
        <taxon>rosids</taxon>
        <taxon>malvids</taxon>
        <taxon>Malvales</taxon>
        <taxon>Malvaceae</taxon>
        <taxon>Malvoideae</taxon>
        <taxon>Hibiscus</taxon>
    </lineage>
</organism>
<evidence type="ECO:0000313" key="3">
    <source>
        <dbReference type="Proteomes" id="UP000436088"/>
    </source>
</evidence>
<evidence type="ECO:0000313" key="2">
    <source>
        <dbReference type="EMBL" id="KAE8726865.1"/>
    </source>
</evidence>
<protein>
    <submittedName>
        <fullName evidence="2">Uncharacterized protein</fullName>
    </submittedName>
</protein>
<dbReference type="InterPro" id="IPR008811">
    <property type="entry name" value="Glycosyl_hydrolases_36"/>
</dbReference>
<name>A0A6A3CC39_HIBSY</name>
<keyword evidence="1" id="KW-0119">Carbohydrate metabolism</keyword>
<dbReference type="EMBL" id="VEPZ02000325">
    <property type="protein sequence ID" value="KAE8726865.1"/>
    <property type="molecule type" value="Genomic_DNA"/>
</dbReference>
<dbReference type="PANTHER" id="PTHR31268:SF34">
    <property type="entry name" value="GALACTINOL--SUCROSE GALACTOSYLTRANSFERASE"/>
    <property type="match status" value="1"/>
</dbReference>
<dbReference type="Proteomes" id="UP000436088">
    <property type="component" value="Unassembled WGS sequence"/>
</dbReference>
<comment type="caution">
    <text evidence="2">The sequence shown here is derived from an EMBL/GenBank/DDBJ whole genome shotgun (WGS) entry which is preliminary data.</text>
</comment>
<dbReference type="Pfam" id="PF05691">
    <property type="entry name" value="Raffinose_syn"/>
    <property type="match status" value="1"/>
</dbReference>
<keyword evidence="3" id="KW-1185">Reference proteome</keyword>
<accession>A0A6A3CC39</accession>
<gene>
    <name evidence="2" type="ORF">F3Y22_tig00005974pilonHSYRG00264</name>
</gene>
<proteinExistence type="predicted"/>
<sequence>MILGEGISVSDGKLNVFGNYILHDVHENVVIIPASDPRDASVYGAFIGIESDHQAQYMCQMGLSPGQHGIKTHWTGHVDHKGSRRVFPVGKLQELRFMCVFRRNFWWMTQWMGTSGKDIPFETQFLLVEVCDDTLLDNRDKDDAKHSAVGSQQRWAPPGN</sequence>
<dbReference type="AlphaFoldDB" id="A0A6A3CC39"/>